<dbReference type="Proteomes" id="UP000507470">
    <property type="component" value="Unassembled WGS sequence"/>
</dbReference>
<dbReference type="PRINTS" id="PR00449">
    <property type="entry name" value="RASTRNSFRMNG"/>
</dbReference>
<protein>
    <submittedName>
        <fullName evidence="4">Uncharacterized protein</fullName>
    </submittedName>
</protein>
<feature type="region of interest" description="Disordered" evidence="3">
    <location>
        <begin position="203"/>
        <end position="235"/>
    </location>
</feature>
<dbReference type="GO" id="GO:0003924">
    <property type="term" value="F:GTPase activity"/>
    <property type="evidence" value="ECO:0007669"/>
    <property type="project" value="InterPro"/>
</dbReference>
<dbReference type="SMART" id="SM00175">
    <property type="entry name" value="RAB"/>
    <property type="match status" value="1"/>
</dbReference>
<sequence length="253" mass="28985">MEILKVVCLGDPTVKKTDLLSVLSEKQCKCTENSCIHNLVKDYFTCNRLTSDKLTVEIRLFNTVDSDFIEAGNLRRMKYENADVMLLAFDVGDPYTFHSIEDKWVGECIRYSKNAKILLVGVQSDMGMISKVAEKMITFLCTQHNLRYCEISLETKKGVEQCITTIIEVANDTKSTRKKRTSIGDGFSSFIKKGVRMLQKMLPEKQEEHDTDSVKKPDKESISEQSELHAIFDKHDSSTRKVPMFRARLKKIH</sequence>
<organism evidence="4 5">
    <name type="scientific">Mytilus coruscus</name>
    <name type="common">Sea mussel</name>
    <dbReference type="NCBI Taxonomy" id="42192"/>
    <lineage>
        <taxon>Eukaryota</taxon>
        <taxon>Metazoa</taxon>
        <taxon>Spiralia</taxon>
        <taxon>Lophotrochozoa</taxon>
        <taxon>Mollusca</taxon>
        <taxon>Bivalvia</taxon>
        <taxon>Autobranchia</taxon>
        <taxon>Pteriomorphia</taxon>
        <taxon>Mytilida</taxon>
        <taxon>Mytiloidea</taxon>
        <taxon>Mytilidae</taxon>
        <taxon>Mytilinae</taxon>
        <taxon>Mytilus</taxon>
    </lineage>
</organism>
<dbReference type="GO" id="GO:0007264">
    <property type="term" value="P:small GTPase-mediated signal transduction"/>
    <property type="evidence" value="ECO:0007669"/>
    <property type="project" value="InterPro"/>
</dbReference>
<dbReference type="InterPro" id="IPR003578">
    <property type="entry name" value="Small_GTPase_Rho"/>
</dbReference>
<accession>A0A6J8D1K3</accession>
<keyword evidence="5" id="KW-1185">Reference proteome</keyword>
<evidence type="ECO:0000313" key="4">
    <source>
        <dbReference type="EMBL" id="CAC5401746.1"/>
    </source>
</evidence>
<keyword evidence="2" id="KW-0342">GTP-binding</keyword>
<gene>
    <name evidence="4" type="ORF">MCOR_35801</name>
</gene>
<dbReference type="Gene3D" id="3.40.50.300">
    <property type="entry name" value="P-loop containing nucleotide triphosphate hydrolases"/>
    <property type="match status" value="1"/>
</dbReference>
<dbReference type="Pfam" id="PF00071">
    <property type="entry name" value="Ras"/>
    <property type="match status" value="1"/>
</dbReference>
<name>A0A6J8D1K3_MYTCO</name>
<evidence type="ECO:0000256" key="1">
    <source>
        <dbReference type="ARBA" id="ARBA00022741"/>
    </source>
</evidence>
<reference evidence="4 5" key="1">
    <citation type="submission" date="2020-06" db="EMBL/GenBank/DDBJ databases">
        <authorList>
            <person name="Li R."/>
            <person name="Bekaert M."/>
        </authorList>
    </citation>
    <scope>NUCLEOTIDE SEQUENCE [LARGE SCALE GENOMIC DNA]</scope>
    <source>
        <strain evidence="5">wild</strain>
    </source>
</reference>
<evidence type="ECO:0000256" key="2">
    <source>
        <dbReference type="ARBA" id="ARBA00023134"/>
    </source>
</evidence>
<dbReference type="GO" id="GO:0005525">
    <property type="term" value="F:GTP binding"/>
    <property type="evidence" value="ECO:0007669"/>
    <property type="project" value="UniProtKB-KW"/>
</dbReference>
<evidence type="ECO:0000256" key="3">
    <source>
        <dbReference type="SAM" id="MobiDB-lite"/>
    </source>
</evidence>
<dbReference type="OrthoDB" id="10297691at2759"/>
<dbReference type="InterPro" id="IPR027417">
    <property type="entry name" value="P-loop_NTPase"/>
</dbReference>
<keyword evidence="1" id="KW-0547">Nucleotide-binding</keyword>
<proteinExistence type="predicted"/>
<dbReference type="PROSITE" id="PS51419">
    <property type="entry name" value="RAB"/>
    <property type="match status" value="1"/>
</dbReference>
<dbReference type="EMBL" id="CACVKT020006453">
    <property type="protein sequence ID" value="CAC5401746.1"/>
    <property type="molecule type" value="Genomic_DNA"/>
</dbReference>
<dbReference type="SMART" id="SM00174">
    <property type="entry name" value="RHO"/>
    <property type="match status" value="1"/>
</dbReference>
<dbReference type="SUPFAM" id="SSF52540">
    <property type="entry name" value="P-loop containing nucleoside triphosphate hydrolases"/>
    <property type="match status" value="1"/>
</dbReference>
<dbReference type="AlphaFoldDB" id="A0A6J8D1K3"/>
<dbReference type="InterPro" id="IPR001806">
    <property type="entry name" value="Small_GTPase"/>
</dbReference>
<dbReference type="PANTHER" id="PTHR24072">
    <property type="entry name" value="RHO FAMILY GTPASE"/>
    <property type="match status" value="1"/>
</dbReference>
<evidence type="ECO:0000313" key="5">
    <source>
        <dbReference type="Proteomes" id="UP000507470"/>
    </source>
</evidence>